<evidence type="ECO:0008006" key="4">
    <source>
        <dbReference type="Google" id="ProtNLM"/>
    </source>
</evidence>
<protein>
    <recommendedName>
        <fullName evidence="4">Outer membrane lipoprotein carrier protein LolA</fullName>
    </recommendedName>
</protein>
<dbReference type="InterPro" id="IPR029046">
    <property type="entry name" value="LolA/LolB/LppX"/>
</dbReference>
<dbReference type="InterPro" id="IPR052944">
    <property type="entry name" value="Sporulation_related"/>
</dbReference>
<gene>
    <name evidence="2" type="ORF">H5V44_08970</name>
</gene>
<proteinExistence type="predicted"/>
<dbReference type="Gene3D" id="2.50.20.10">
    <property type="entry name" value="Lipoprotein localisation LolA/LolB/LppX"/>
    <property type="match status" value="1"/>
</dbReference>
<evidence type="ECO:0000313" key="3">
    <source>
        <dbReference type="Proteomes" id="UP000546257"/>
    </source>
</evidence>
<dbReference type="SUPFAM" id="SSF89392">
    <property type="entry name" value="Prokaryotic lipoproteins and lipoprotein localization factors"/>
    <property type="match status" value="1"/>
</dbReference>
<evidence type="ECO:0000256" key="1">
    <source>
        <dbReference type="SAM" id="MobiDB-lite"/>
    </source>
</evidence>
<dbReference type="AlphaFoldDB" id="A0A7J9SK90"/>
<dbReference type="EMBL" id="JACKXD010000003">
    <property type="protein sequence ID" value="MBB6646417.1"/>
    <property type="molecule type" value="Genomic_DNA"/>
</dbReference>
<name>A0A7J9SK90_9EURY</name>
<comment type="caution">
    <text evidence="2">The sequence shown here is derived from an EMBL/GenBank/DDBJ whole genome shotgun (WGS) entry which is preliminary data.</text>
</comment>
<reference evidence="2 3" key="1">
    <citation type="submission" date="2020-08" db="EMBL/GenBank/DDBJ databases">
        <authorList>
            <person name="Seo M.-J."/>
        </authorList>
    </citation>
    <scope>NUCLEOTIDE SEQUENCE [LARGE SCALE GENOMIC DNA]</scope>
    <source>
        <strain evidence="2 3">MBLA0160</strain>
    </source>
</reference>
<accession>A0A7J9SK90</accession>
<organism evidence="2 3">
    <name type="scientific">Halobellus ruber</name>
    <dbReference type="NCBI Taxonomy" id="2761102"/>
    <lineage>
        <taxon>Archaea</taxon>
        <taxon>Methanobacteriati</taxon>
        <taxon>Methanobacteriota</taxon>
        <taxon>Stenosarchaea group</taxon>
        <taxon>Halobacteria</taxon>
        <taxon>Halobacteriales</taxon>
        <taxon>Haloferacaceae</taxon>
        <taxon>Halobellus</taxon>
    </lineage>
</organism>
<evidence type="ECO:0000313" key="2">
    <source>
        <dbReference type="EMBL" id="MBB6646417.1"/>
    </source>
</evidence>
<keyword evidence="3" id="KW-1185">Reference proteome</keyword>
<dbReference type="PANTHER" id="PTHR37507:SF2">
    <property type="entry name" value="SPORULATION PROTEIN YDCC"/>
    <property type="match status" value="1"/>
</dbReference>
<sequence>MAEHDGTPPTRSQALLALAAVALLVTSGCSAIGAAPDAGADGELPSTQEAAERYASLDTISATVTTVQKRNGSTTTTVTRKRQRLDPWAYRSRVLSVNRSEDARPPLVAEGGFVVVNESAFVYYDPASERFNRAEIRGSDDDDDDPPYPRLIGAARSGDSIERPTATPGVSSLPKVPVGGSDGNGSATYREGTVTVVYAGTETVDGRETYRLELTPNAPNMSLESETLWLDTESLYPLKRHTEFVAHGTDYEYTTTYRNVTLNPELDPGTFRVGPEEVPEEAREVRIDNYDSASAMAEAVEFPVPEPDVPPEFDLEAASYRSTDPEVVSLRYARSDSDAEPGAGIRVFVFGEATERASGTPVQVGPYEARRSSTGDGVKITWVADGYTYRVSGEVGNETLVAVARSVAETT</sequence>
<dbReference type="PANTHER" id="PTHR37507">
    <property type="entry name" value="SPORULATION PROTEIN YDCC"/>
    <property type="match status" value="1"/>
</dbReference>
<feature type="region of interest" description="Disordered" evidence="1">
    <location>
        <begin position="134"/>
        <end position="188"/>
    </location>
</feature>
<dbReference type="Proteomes" id="UP000546257">
    <property type="component" value="Unassembled WGS sequence"/>
</dbReference>
<dbReference type="RefSeq" id="WP_185192798.1">
    <property type="nucleotide sequence ID" value="NZ_JACKXD010000003.1"/>
</dbReference>